<keyword evidence="3" id="KW-1185">Reference proteome</keyword>
<accession>A0A919X828</accession>
<feature type="chain" id="PRO_5039402568" description="Lipoprotein" evidence="1">
    <location>
        <begin position="21"/>
        <end position="103"/>
    </location>
</feature>
<name>A0A919X828_9BACI</name>
<proteinExistence type="predicted"/>
<dbReference type="EMBL" id="BORP01000001">
    <property type="protein sequence ID" value="GIO25833.1"/>
    <property type="molecule type" value="Genomic_DNA"/>
</dbReference>
<dbReference type="AlphaFoldDB" id="A0A919X828"/>
<gene>
    <name evidence="2" type="ORF">J43TS3_04440</name>
</gene>
<evidence type="ECO:0000313" key="2">
    <source>
        <dbReference type="EMBL" id="GIO25833.1"/>
    </source>
</evidence>
<reference evidence="2" key="1">
    <citation type="submission" date="2021-03" db="EMBL/GenBank/DDBJ databases">
        <title>Antimicrobial resistance genes in bacteria isolated from Japanese honey, and their potential for conferring macrolide and lincosamide resistance in the American foulbrood pathogen Paenibacillus larvae.</title>
        <authorList>
            <person name="Okamoto M."/>
            <person name="Kumagai M."/>
            <person name="Kanamori H."/>
            <person name="Takamatsu D."/>
        </authorList>
    </citation>
    <scope>NUCLEOTIDE SEQUENCE</scope>
    <source>
        <strain evidence="2">J43TS3</strain>
    </source>
</reference>
<organism evidence="2 3">
    <name type="scientific">Ornithinibacillus bavariensis</name>
    <dbReference type="NCBI Taxonomy" id="545502"/>
    <lineage>
        <taxon>Bacteria</taxon>
        <taxon>Bacillati</taxon>
        <taxon>Bacillota</taxon>
        <taxon>Bacilli</taxon>
        <taxon>Bacillales</taxon>
        <taxon>Bacillaceae</taxon>
        <taxon>Ornithinibacillus</taxon>
    </lineage>
</organism>
<feature type="signal peptide" evidence="1">
    <location>
        <begin position="1"/>
        <end position="20"/>
    </location>
</feature>
<keyword evidence="1" id="KW-0732">Signal</keyword>
<dbReference type="RefSeq" id="WP_212919346.1">
    <property type="nucleotide sequence ID" value="NZ_BORP01000001.1"/>
</dbReference>
<evidence type="ECO:0000256" key="1">
    <source>
        <dbReference type="SAM" id="SignalP"/>
    </source>
</evidence>
<comment type="caution">
    <text evidence="2">The sequence shown here is derived from an EMBL/GenBank/DDBJ whole genome shotgun (WGS) entry which is preliminary data.</text>
</comment>
<protein>
    <recommendedName>
        <fullName evidence="4">Lipoprotein</fullName>
    </recommendedName>
</protein>
<evidence type="ECO:0000313" key="3">
    <source>
        <dbReference type="Proteomes" id="UP000676917"/>
    </source>
</evidence>
<evidence type="ECO:0008006" key="4">
    <source>
        <dbReference type="Google" id="ProtNLM"/>
    </source>
</evidence>
<dbReference type="Proteomes" id="UP000676917">
    <property type="component" value="Unassembled WGS sequence"/>
</dbReference>
<sequence>MKTKISMLGALLVLIFTCLIDDPAGKIENSWYYQFANEDTIDADAQIDKKYVATTYEFILEDMKEEEDYIIETYREYEIHKDKEGNVIIRIPTSNYNYLRYEK</sequence>